<dbReference type="AlphaFoldDB" id="A0A160IQJ4"/>
<organism evidence="3 4">
    <name type="scientific">Fictibacillus phosphorivorans</name>
    <dbReference type="NCBI Taxonomy" id="1221500"/>
    <lineage>
        <taxon>Bacteria</taxon>
        <taxon>Bacillati</taxon>
        <taxon>Bacillota</taxon>
        <taxon>Bacilli</taxon>
        <taxon>Bacillales</taxon>
        <taxon>Fictibacillaceae</taxon>
        <taxon>Fictibacillus</taxon>
    </lineage>
</organism>
<dbReference type="STRING" id="1221500.ABE65_018785"/>
<evidence type="ECO:0000259" key="2">
    <source>
        <dbReference type="PROSITE" id="PS50943"/>
    </source>
</evidence>
<gene>
    <name evidence="3" type="ORF">ABE65_018785</name>
</gene>
<feature type="domain" description="HTH cro/C1-type" evidence="2">
    <location>
        <begin position="7"/>
        <end position="60"/>
    </location>
</feature>
<dbReference type="PROSITE" id="PS50005">
    <property type="entry name" value="TPR"/>
    <property type="match status" value="1"/>
</dbReference>
<proteinExistence type="predicted"/>
<dbReference type="Pfam" id="PF01381">
    <property type="entry name" value="HTH_3"/>
    <property type="match status" value="1"/>
</dbReference>
<dbReference type="Gene3D" id="1.10.260.40">
    <property type="entry name" value="lambda repressor-like DNA-binding domains"/>
    <property type="match status" value="1"/>
</dbReference>
<keyword evidence="1" id="KW-0802">TPR repeat</keyword>
<dbReference type="PROSITE" id="PS50943">
    <property type="entry name" value="HTH_CROC1"/>
    <property type="match status" value="1"/>
</dbReference>
<dbReference type="RefSeq" id="WP_066398352.1">
    <property type="nucleotide sequence ID" value="NZ_CP015378.1"/>
</dbReference>
<name>A0A160IQJ4_9BACL</name>
<feature type="repeat" description="TPR" evidence="1">
    <location>
        <begin position="265"/>
        <end position="298"/>
    </location>
</feature>
<dbReference type="SUPFAM" id="SSF48452">
    <property type="entry name" value="TPR-like"/>
    <property type="match status" value="1"/>
</dbReference>
<protein>
    <recommendedName>
        <fullName evidence="2">HTH cro/C1-type domain-containing protein</fullName>
    </recommendedName>
</protein>
<dbReference type="Proteomes" id="UP000076623">
    <property type="component" value="Chromosome"/>
</dbReference>
<evidence type="ECO:0000313" key="4">
    <source>
        <dbReference type="Proteomes" id="UP000076623"/>
    </source>
</evidence>
<evidence type="ECO:0000313" key="3">
    <source>
        <dbReference type="EMBL" id="ANC78733.1"/>
    </source>
</evidence>
<dbReference type="CDD" id="cd00093">
    <property type="entry name" value="HTH_XRE"/>
    <property type="match status" value="1"/>
</dbReference>
<sequence>MNLGEKIRYFRKVKNLSQQELSAGICSVPYLSKIENGVTEPSEEIQQHLAAKLDIRLHTINENELIQNYIQLFHSLYQRDYQTAEQQYHSLLNSPSQSVEEDILHKIFKSIYIMMAMENTKEVSSLLDEVAYIDNVIKGEKAFYYLIARGQLSYYLEEFQECFNYLTKAEKLLEEHRFQEWEKGYLLYTIGLTAHKLYKNVVTLEYTNKALEIFEKTYFFKRCADCRVLLATVHLRIKNFEESSKHLLLAETIANSFGDSDHLKGIIYHNLGGIATHKGETEEAIKLYSRSLLAKEKEPLSLKIVTLSALVKSYQVCNDREKGLELINTWIDQLKDNTLFRGYELHFLYHKHLFTHGELNEEAVQFMIKELIPYFEKRNEWIFLSEYYPILGKYFENNQKYKQASMYYNSAIQSMKKMYDFGVTYI</sequence>
<dbReference type="Pfam" id="PF13424">
    <property type="entry name" value="TPR_12"/>
    <property type="match status" value="1"/>
</dbReference>
<dbReference type="Gene3D" id="1.25.40.10">
    <property type="entry name" value="Tetratricopeptide repeat domain"/>
    <property type="match status" value="1"/>
</dbReference>
<dbReference type="GO" id="GO:0003677">
    <property type="term" value="F:DNA binding"/>
    <property type="evidence" value="ECO:0007669"/>
    <property type="project" value="InterPro"/>
</dbReference>
<dbReference type="InterPro" id="IPR019734">
    <property type="entry name" value="TPR_rpt"/>
</dbReference>
<dbReference type="InterPro" id="IPR011990">
    <property type="entry name" value="TPR-like_helical_dom_sf"/>
</dbReference>
<dbReference type="SUPFAM" id="SSF47413">
    <property type="entry name" value="lambda repressor-like DNA-binding domains"/>
    <property type="match status" value="1"/>
</dbReference>
<keyword evidence="4" id="KW-1185">Reference proteome</keyword>
<dbReference type="EMBL" id="CP015378">
    <property type="protein sequence ID" value="ANC78733.1"/>
    <property type="molecule type" value="Genomic_DNA"/>
</dbReference>
<reference evidence="3 4" key="1">
    <citation type="submission" date="2016-04" db="EMBL/GenBank/DDBJ databases">
        <title>Complete genome sequence of Fictibacillus phosphorivorans G25-29, a strain toxic to nematodes.</title>
        <authorList>
            <person name="Zheng Z."/>
        </authorList>
    </citation>
    <scope>NUCLEOTIDE SEQUENCE [LARGE SCALE GENOMIC DNA]</scope>
    <source>
        <strain evidence="3 4">G25-29</strain>
    </source>
</reference>
<dbReference type="SMART" id="SM00028">
    <property type="entry name" value="TPR"/>
    <property type="match status" value="5"/>
</dbReference>
<dbReference type="SMART" id="SM00530">
    <property type="entry name" value="HTH_XRE"/>
    <property type="match status" value="1"/>
</dbReference>
<evidence type="ECO:0000256" key="1">
    <source>
        <dbReference type="PROSITE-ProRule" id="PRU00339"/>
    </source>
</evidence>
<dbReference type="InterPro" id="IPR010982">
    <property type="entry name" value="Lambda_DNA-bd_dom_sf"/>
</dbReference>
<dbReference type="InterPro" id="IPR001387">
    <property type="entry name" value="Cro/C1-type_HTH"/>
</dbReference>
<accession>A0A160IQJ4</accession>
<dbReference type="KEGG" id="fpn:ABE65_018785"/>